<dbReference type="Gene3D" id="3.40.50.300">
    <property type="entry name" value="P-loop containing nucleotide triphosphate hydrolases"/>
    <property type="match status" value="1"/>
</dbReference>
<dbReference type="RefSeq" id="WP_155874408.1">
    <property type="nucleotide sequence ID" value="NZ_CP168248.1"/>
</dbReference>
<keyword evidence="2 4" id="KW-0067">ATP-binding</keyword>
<accession>A0A6I8MF68</accession>
<evidence type="ECO:0000259" key="3">
    <source>
        <dbReference type="PROSITE" id="PS50893"/>
    </source>
</evidence>
<dbReference type="PROSITE" id="PS50893">
    <property type="entry name" value="ABC_TRANSPORTER_2"/>
    <property type="match status" value="1"/>
</dbReference>
<evidence type="ECO:0000256" key="2">
    <source>
        <dbReference type="ARBA" id="ARBA00022840"/>
    </source>
</evidence>
<dbReference type="GO" id="GO:0016887">
    <property type="term" value="F:ATP hydrolysis activity"/>
    <property type="evidence" value="ECO:0007669"/>
    <property type="project" value="InterPro"/>
</dbReference>
<gene>
    <name evidence="4" type="ORF">FRC0190_02335</name>
</gene>
<keyword evidence="1" id="KW-0547">Nucleotide-binding</keyword>
<feature type="domain" description="ABC transporter" evidence="3">
    <location>
        <begin position="2"/>
        <end position="191"/>
    </location>
</feature>
<dbReference type="Proteomes" id="UP000423525">
    <property type="component" value="Chromosome"/>
</dbReference>
<proteinExistence type="predicted"/>
<dbReference type="AlphaFoldDB" id="A0A6I8MF68"/>
<evidence type="ECO:0000313" key="5">
    <source>
        <dbReference type="Proteomes" id="UP000423525"/>
    </source>
</evidence>
<dbReference type="InterPro" id="IPR027417">
    <property type="entry name" value="P-loop_NTPase"/>
</dbReference>
<dbReference type="SUPFAM" id="SSF52540">
    <property type="entry name" value="P-loop containing nucleoside triphosphate hydrolases"/>
    <property type="match status" value="1"/>
</dbReference>
<dbReference type="Pfam" id="PF00005">
    <property type="entry name" value="ABC_tran"/>
    <property type="match status" value="1"/>
</dbReference>
<dbReference type="GO" id="GO:0005524">
    <property type="term" value="F:ATP binding"/>
    <property type="evidence" value="ECO:0007669"/>
    <property type="project" value="UniProtKB-KW"/>
</dbReference>
<dbReference type="PANTHER" id="PTHR43158:SF2">
    <property type="entry name" value="SKFA PEPTIDE EXPORT ATP-BINDING PROTEIN SKFE"/>
    <property type="match status" value="1"/>
</dbReference>
<reference evidence="4 5" key="1">
    <citation type="submission" date="2019-11" db="EMBL/GenBank/DDBJ databases">
        <authorList>
            <person name="Brisse S."/>
        </authorList>
    </citation>
    <scope>NUCLEOTIDE SEQUENCE [LARGE SCALE GENOMIC DNA]</scope>
    <source>
        <strain evidence="4">FRC0190</strain>
    </source>
</reference>
<dbReference type="InterPro" id="IPR003593">
    <property type="entry name" value="AAA+_ATPase"/>
</dbReference>
<sequence>MLKIDATIGYNNSLTTIKKSFSKGEIVGIQGRNGSGKSTTLSTIAGEISPLSGVITFDGVSVHNIESAKKIVRVSEADFYPDLSVGEHLKLLQRYGSFDYDFAVESWDLEGLLQESPSRMSSGQQQRFHLAMNFGRSHQLLLLDEPERHLDKEWIKVLITQIRRKASKGAIVIMASHSSMLLGSCETILDL</sequence>
<dbReference type="SMART" id="SM00382">
    <property type="entry name" value="AAA"/>
    <property type="match status" value="1"/>
</dbReference>
<dbReference type="PANTHER" id="PTHR43158">
    <property type="entry name" value="SKFA PEPTIDE EXPORT ATP-BINDING PROTEIN SKFE"/>
    <property type="match status" value="1"/>
</dbReference>
<evidence type="ECO:0000256" key="1">
    <source>
        <dbReference type="ARBA" id="ARBA00022741"/>
    </source>
</evidence>
<name>A0A6I8MF68_9CORY</name>
<evidence type="ECO:0000313" key="4">
    <source>
        <dbReference type="EMBL" id="VZH86425.1"/>
    </source>
</evidence>
<dbReference type="InterPro" id="IPR003439">
    <property type="entry name" value="ABC_transporter-like_ATP-bd"/>
</dbReference>
<protein>
    <submittedName>
        <fullName evidence="4">ATP-binding cassette domain-containing protein</fullName>
    </submittedName>
</protein>
<dbReference type="EMBL" id="LR738855">
    <property type="protein sequence ID" value="VZH86425.1"/>
    <property type="molecule type" value="Genomic_DNA"/>
</dbReference>
<organism evidence="4 5">
    <name type="scientific">Corynebacterium rouxii</name>
    <dbReference type="NCBI Taxonomy" id="2719119"/>
    <lineage>
        <taxon>Bacteria</taxon>
        <taxon>Bacillati</taxon>
        <taxon>Actinomycetota</taxon>
        <taxon>Actinomycetes</taxon>
        <taxon>Mycobacteriales</taxon>
        <taxon>Corynebacteriaceae</taxon>
        <taxon>Corynebacterium</taxon>
    </lineage>
</organism>
<dbReference type="KEGG" id="crf:FRC0190_02335"/>